<dbReference type="Pfam" id="PF00520">
    <property type="entry name" value="Ion_trans"/>
    <property type="match status" value="1"/>
</dbReference>
<dbReference type="PANTHER" id="PTHR24153">
    <property type="entry name" value="ESPIN"/>
    <property type="match status" value="1"/>
</dbReference>
<keyword evidence="5 7" id="KW-0040">ANK repeat</keyword>
<dbReference type="InterPro" id="IPR036770">
    <property type="entry name" value="Ankyrin_rpt-contain_sf"/>
</dbReference>
<organism evidence="12 13">
    <name type="scientific">Stephanodiscus triporus</name>
    <dbReference type="NCBI Taxonomy" id="2934178"/>
    <lineage>
        <taxon>Eukaryota</taxon>
        <taxon>Sar</taxon>
        <taxon>Stramenopiles</taxon>
        <taxon>Ochrophyta</taxon>
        <taxon>Bacillariophyta</taxon>
        <taxon>Coscinodiscophyceae</taxon>
        <taxon>Thalassiosirophycidae</taxon>
        <taxon>Stephanodiscales</taxon>
        <taxon>Stephanodiscaceae</taxon>
        <taxon>Stephanodiscus</taxon>
    </lineage>
</organism>
<keyword evidence="13" id="KW-1185">Reference proteome</keyword>
<evidence type="ECO:0000256" key="5">
    <source>
        <dbReference type="ARBA" id="ARBA00023043"/>
    </source>
</evidence>
<accession>A0ABD3NW37</accession>
<keyword evidence="4 10" id="KW-1133">Transmembrane helix</keyword>
<dbReference type="Proteomes" id="UP001530315">
    <property type="component" value="Unassembled WGS sequence"/>
</dbReference>
<dbReference type="InterPro" id="IPR002110">
    <property type="entry name" value="Ankyrin_rpt"/>
</dbReference>
<gene>
    <name evidence="12" type="ORF">ACHAW5_005753</name>
</gene>
<dbReference type="SUPFAM" id="SSF48403">
    <property type="entry name" value="Ankyrin repeat"/>
    <property type="match status" value="1"/>
</dbReference>
<feature type="transmembrane region" description="Helical" evidence="10">
    <location>
        <begin position="473"/>
        <end position="497"/>
    </location>
</feature>
<dbReference type="InterPro" id="IPR052420">
    <property type="entry name" value="Espin/Espin-like"/>
</dbReference>
<feature type="transmembrane region" description="Helical" evidence="10">
    <location>
        <begin position="548"/>
        <end position="574"/>
    </location>
</feature>
<feature type="compositionally biased region" description="Acidic residues" evidence="9">
    <location>
        <begin position="34"/>
        <end position="46"/>
    </location>
</feature>
<keyword evidence="2 10" id="KW-0812">Transmembrane</keyword>
<dbReference type="EMBL" id="JALLAZ020001130">
    <property type="protein sequence ID" value="KAL3780115.1"/>
    <property type="molecule type" value="Genomic_DNA"/>
</dbReference>
<feature type="region of interest" description="Disordered" evidence="9">
    <location>
        <begin position="1"/>
        <end position="53"/>
    </location>
</feature>
<feature type="transmembrane region" description="Helical" evidence="10">
    <location>
        <begin position="781"/>
        <end position="807"/>
    </location>
</feature>
<dbReference type="PANTHER" id="PTHR24153:SF8">
    <property type="entry name" value="FORKED, ISOFORM F"/>
    <property type="match status" value="1"/>
</dbReference>
<protein>
    <recommendedName>
        <fullName evidence="11">Ion transport domain-containing protein</fullName>
    </recommendedName>
</protein>
<dbReference type="Gene3D" id="1.25.40.20">
    <property type="entry name" value="Ankyrin repeat-containing domain"/>
    <property type="match status" value="1"/>
</dbReference>
<proteinExistence type="predicted"/>
<evidence type="ECO:0000313" key="12">
    <source>
        <dbReference type="EMBL" id="KAL3780115.1"/>
    </source>
</evidence>
<comment type="caution">
    <text evidence="12">The sequence shown here is derived from an EMBL/GenBank/DDBJ whole genome shotgun (WGS) entry which is preliminary data.</text>
</comment>
<feature type="compositionally biased region" description="Acidic residues" evidence="9">
    <location>
        <begin position="243"/>
        <end position="252"/>
    </location>
</feature>
<evidence type="ECO:0000256" key="10">
    <source>
        <dbReference type="SAM" id="Phobius"/>
    </source>
</evidence>
<feature type="repeat" description="ANK" evidence="7">
    <location>
        <begin position="311"/>
        <end position="341"/>
    </location>
</feature>
<dbReference type="SMART" id="SM00248">
    <property type="entry name" value="ANK"/>
    <property type="match status" value="5"/>
</dbReference>
<reference evidence="12 13" key="1">
    <citation type="submission" date="2024-10" db="EMBL/GenBank/DDBJ databases">
        <title>Updated reference genomes for cyclostephanoid diatoms.</title>
        <authorList>
            <person name="Roberts W.R."/>
            <person name="Alverson A.J."/>
        </authorList>
    </citation>
    <scope>NUCLEOTIDE SEQUENCE [LARGE SCALE GENOMIC DNA]</scope>
    <source>
        <strain evidence="12 13">AJA276-08</strain>
    </source>
</reference>
<dbReference type="InterPro" id="IPR005821">
    <property type="entry name" value="Ion_trans_dom"/>
</dbReference>
<sequence length="903" mass="100806">MSHLVGRTISASERNNDAANYAPRRTTGGGDFNPDGDEDDDYDAYDDDRPTIATDDAARQYDITQLYNLVDKNAMKGVSLQQGGEGPYDNSRSPAELAKTRDVLWSDVRSWIANHPDPRDRREAATHTDGKFLTTALHVACKLSDPPSDAVNALIECAPEVASWPDSQGWLPLHYACACGASITILGLLVRAYPEGKVRQDKRYRTPLHFVFYRRDGGGGGGGGRNRDGSGPATHSGGGGGGDADDDDDDDSVGNTMPEIVRLLADSGAAELQDEGGMLPLHYASAYGTTREVLEVLLESYPESITRTENKGRNPLHLAMVNAHRQSSPKVVGFLLERNADDIVNVYDNDNHLPIHLLAMASKFPPEKSSERKNAADCLTLYLGAKPKASADFLTAIQTLPEWLRDIAVISDHMQDILNQRIVMRFPTMILILDLMFLLLAIVLFQISSSREIDYLFTEEQDPTVLPQSHLPVIFTLVCGAYFLLREIVQVLSLVALGNFSSWVWDMSNWLDVLNIFFIFFFGAIMLTNEPLMSTEAFRSGVAVTKGILWMSVISFLKSTQVEFSVFVSGVFYVVQRLAAFILALLVILLMFAQMFYIVYAESEMCQCTSENEDANPFPHCTFPNSLLKVFTMMMGEIGNEMRYSTLPVAQFLYVAYSFLVIILLSNVLIAIVTDSYGFVKNERAAMVFWSNRLDFVAEIDAIKNIGSSIKKYFSPGGAGAAGAPRRVRETDGEPIPIIDERLRNVDVFRNAWKSLMDLFDPHMDDSYDVSPSSFEFWCYILVRLAAVFIVIPVWLLVGLASAGWLWPPQVREYLLKQKKVAISRADMAEQVTTQMTELQNEIWNLRAEIRGEMKNDRKEVLQVKAEVEAVQAEVMADLLQVKEIMVTLLEMSKDHLRSGNRR</sequence>
<evidence type="ECO:0000313" key="13">
    <source>
        <dbReference type="Proteomes" id="UP001530315"/>
    </source>
</evidence>
<feature type="domain" description="Ion transport" evidence="11">
    <location>
        <begin position="465"/>
        <end position="682"/>
    </location>
</feature>
<dbReference type="AlphaFoldDB" id="A0ABD3NW37"/>
<feature type="coiled-coil region" evidence="8">
    <location>
        <begin position="829"/>
        <end position="874"/>
    </location>
</feature>
<feature type="transmembrane region" description="Helical" evidence="10">
    <location>
        <begin position="428"/>
        <end position="447"/>
    </location>
</feature>
<evidence type="ECO:0000256" key="9">
    <source>
        <dbReference type="SAM" id="MobiDB-lite"/>
    </source>
</evidence>
<comment type="subcellular location">
    <subcellularLocation>
        <location evidence="1">Membrane</location>
        <topology evidence="1">Multi-pass membrane protein</topology>
    </subcellularLocation>
</comment>
<feature type="transmembrane region" description="Helical" evidence="10">
    <location>
        <begin position="581"/>
        <end position="600"/>
    </location>
</feature>
<evidence type="ECO:0000256" key="7">
    <source>
        <dbReference type="PROSITE-ProRule" id="PRU00023"/>
    </source>
</evidence>
<keyword evidence="8" id="KW-0175">Coiled coil</keyword>
<dbReference type="PROSITE" id="PS50297">
    <property type="entry name" value="ANK_REP_REGION"/>
    <property type="match status" value="1"/>
</dbReference>
<feature type="transmembrane region" description="Helical" evidence="10">
    <location>
        <begin position="173"/>
        <end position="193"/>
    </location>
</feature>
<keyword evidence="3" id="KW-0677">Repeat</keyword>
<evidence type="ECO:0000256" key="1">
    <source>
        <dbReference type="ARBA" id="ARBA00004141"/>
    </source>
</evidence>
<evidence type="ECO:0000256" key="8">
    <source>
        <dbReference type="SAM" id="Coils"/>
    </source>
</evidence>
<name>A0ABD3NW37_9STRA</name>
<dbReference type="PROSITE" id="PS50088">
    <property type="entry name" value="ANK_REPEAT"/>
    <property type="match status" value="1"/>
</dbReference>
<feature type="transmembrane region" description="Helical" evidence="10">
    <location>
        <begin position="652"/>
        <end position="674"/>
    </location>
</feature>
<dbReference type="Pfam" id="PF12796">
    <property type="entry name" value="Ank_2"/>
    <property type="match status" value="1"/>
</dbReference>
<evidence type="ECO:0000259" key="11">
    <source>
        <dbReference type="Pfam" id="PF00520"/>
    </source>
</evidence>
<evidence type="ECO:0000256" key="6">
    <source>
        <dbReference type="ARBA" id="ARBA00023136"/>
    </source>
</evidence>
<feature type="region of interest" description="Disordered" evidence="9">
    <location>
        <begin position="219"/>
        <end position="255"/>
    </location>
</feature>
<keyword evidence="6 10" id="KW-0472">Membrane</keyword>
<evidence type="ECO:0000256" key="4">
    <source>
        <dbReference type="ARBA" id="ARBA00022989"/>
    </source>
</evidence>
<evidence type="ECO:0000256" key="3">
    <source>
        <dbReference type="ARBA" id="ARBA00022737"/>
    </source>
</evidence>
<feature type="transmembrane region" description="Helical" evidence="10">
    <location>
        <begin position="509"/>
        <end position="528"/>
    </location>
</feature>
<dbReference type="Gene3D" id="1.10.287.70">
    <property type="match status" value="1"/>
</dbReference>
<dbReference type="GO" id="GO:0016020">
    <property type="term" value="C:membrane"/>
    <property type="evidence" value="ECO:0007669"/>
    <property type="project" value="UniProtKB-SubCell"/>
</dbReference>
<evidence type="ECO:0000256" key="2">
    <source>
        <dbReference type="ARBA" id="ARBA00022692"/>
    </source>
</evidence>